<dbReference type="Gene3D" id="2.130.10.30">
    <property type="entry name" value="Regulator of chromosome condensation 1/beta-lactamase-inhibitor protein II"/>
    <property type="match status" value="2"/>
</dbReference>
<keyword evidence="4" id="KW-1185">Reference proteome</keyword>
<reference evidence="3" key="1">
    <citation type="submission" date="2020-11" db="EMBL/GenBank/DDBJ databases">
        <authorList>
            <consortium name="DOE Joint Genome Institute"/>
            <person name="Ahrendt S."/>
            <person name="Riley R."/>
            <person name="Andreopoulos W."/>
            <person name="Labutti K."/>
            <person name="Pangilinan J."/>
            <person name="Ruiz-Duenas F.J."/>
            <person name="Barrasa J.M."/>
            <person name="Sanchez-Garcia M."/>
            <person name="Camarero S."/>
            <person name="Miyauchi S."/>
            <person name="Serrano A."/>
            <person name="Linde D."/>
            <person name="Babiker R."/>
            <person name="Drula E."/>
            <person name="Ayuso-Fernandez I."/>
            <person name="Pacheco R."/>
            <person name="Padilla G."/>
            <person name="Ferreira P."/>
            <person name="Barriuso J."/>
            <person name="Kellner H."/>
            <person name="Castanera R."/>
            <person name="Alfaro M."/>
            <person name="Ramirez L."/>
            <person name="Pisabarro A.G."/>
            <person name="Kuo A."/>
            <person name="Tritt A."/>
            <person name="Lipzen A."/>
            <person name="He G."/>
            <person name="Yan M."/>
            <person name="Ng V."/>
            <person name="Cullen D."/>
            <person name="Martin F."/>
            <person name="Rosso M.-N."/>
            <person name="Henrissat B."/>
            <person name="Hibbett D."/>
            <person name="Martinez A.T."/>
            <person name="Grigoriev I.V."/>
        </authorList>
    </citation>
    <scope>NUCLEOTIDE SEQUENCE</scope>
    <source>
        <strain evidence="3">CBS 506.95</strain>
    </source>
</reference>
<dbReference type="Pfam" id="PF00415">
    <property type="entry name" value="RCC1"/>
    <property type="match status" value="1"/>
</dbReference>
<evidence type="ECO:0000313" key="4">
    <source>
        <dbReference type="Proteomes" id="UP000807306"/>
    </source>
</evidence>
<accession>A0A9P6EJ57</accession>
<sequence>MLALLSSGSNAQGQLASGSFEDSNIFQRCSFEGYPSGTLPTGTCRILNVAAGSNHTIILLELADANQNHFREIWGCGDGRKGQLGLQPQASSNGLTRLEVFKRIELPLDRLGLHEYIFKAVASTWETSYIVLVHKGPGVSDVIVTMGSNDFGDLGVEEGSSAHAKTRFTDGIYIPQIHFFASRISTAATIAIDHISTGQRHIVAHLSISHNNALTRKILIGWGTSRHGQLGNPSSPQSKPPAFFRLPKEISGLQLEDVPYLSSLGIHHSVFLHSSGRISTLGSDRKGQLQAGLITKHAQQIACTWNGTYVVTQNDGGWSVSSSGSNSHGQLGRGNEAGDNLVGDIPFAGVDTKATKIQLAAGSEHVLALIVQDELIENQPRSEVWAWGWNEHGNLGLGHTADVSVPARIWPPKDDGDWGDIQGIWGGCGTSWLSCEVEK</sequence>
<proteinExistence type="predicted"/>
<dbReference type="SUPFAM" id="SSF50985">
    <property type="entry name" value="RCC1/BLIP-II"/>
    <property type="match status" value="1"/>
</dbReference>
<dbReference type="InterPro" id="IPR051210">
    <property type="entry name" value="Ub_ligase/GEF_domain"/>
</dbReference>
<dbReference type="AlphaFoldDB" id="A0A9P6EJ57"/>
<organism evidence="3 4">
    <name type="scientific">Crepidotus variabilis</name>
    <dbReference type="NCBI Taxonomy" id="179855"/>
    <lineage>
        <taxon>Eukaryota</taxon>
        <taxon>Fungi</taxon>
        <taxon>Dikarya</taxon>
        <taxon>Basidiomycota</taxon>
        <taxon>Agaricomycotina</taxon>
        <taxon>Agaricomycetes</taxon>
        <taxon>Agaricomycetidae</taxon>
        <taxon>Agaricales</taxon>
        <taxon>Agaricineae</taxon>
        <taxon>Crepidotaceae</taxon>
        <taxon>Crepidotus</taxon>
    </lineage>
</organism>
<dbReference type="PANTHER" id="PTHR22870">
    <property type="entry name" value="REGULATOR OF CHROMOSOME CONDENSATION"/>
    <property type="match status" value="1"/>
</dbReference>
<name>A0A9P6EJ57_9AGAR</name>
<dbReference type="PANTHER" id="PTHR22870:SF466">
    <property type="entry name" value="ANKYRIN REPEAT-CONTAINING PROTEIN"/>
    <property type="match status" value="1"/>
</dbReference>
<evidence type="ECO:0000256" key="1">
    <source>
        <dbReference type="ARBA" id="ARBA00022737"/>
    </source>
</evidence>
<dbReference type="Proteomes" id="UP000807306">
    <property type="component" value="Unassembled WGS sequence"/>
</dbReference>
<feature type="repeat" description="RCC1" evidence="2">
    <location>
        <begin position="318"/>
        <end position="372"/>
    </location>
</feature>
<protein>
    <submittedName>
        <fullName evidence="3">Regulator of chromosome condensation 1/beta-lactamase-inhibitor protein II</fullName>
    </submittedName>
</protein>
<dbReference type="InterPro" id="IPR009091">
    <property type="entry name" value="RCC1/BLIP-II"/>
</dbReference>
<dbReference type="PROSITE" id="PS50012">
    <property type="entry name" value="RCC1_3"/>
    <property type="match status" value="3"/>
</dbReference>
<dbReference type="OrthoDB" id="5370059at2759"/>
<feature type="repeat" description="RCC1" evidence="2">
    <location>
        <begin position="2"/>
        <end position="62"/>
    </location>
</feature>
<evidence type="ECO:0000313" key="3">
    <source>
        <dbReference type="EMBL" id="KAF9529629.1"/>
    </source>
</evidence>
<gene>
    <name evidence="3" type="ORF">CPB83DRAFT_852452</name>
</gene>
<dbReference type="InterPro" id="IPR000408">
    <property type="entry name" value="Reg_chr_condens"/>
</dbReference>
<feature type="repeat" description="RCC1" evidence="2">
    <location>
        <begin position="217"/>
        <end position="275"/>
    </location>
</feature>
<dbReference type="EMBL" id="MU157845">
    <property type="protein sequence ID" value="KAF9529629.1"/>
    <property type="molecule type" value="Genomic_DNA"/>
</dbReference>
<comment type="caution">
    <text evidence="3">The sequence shown here is derived from an EMBL/GenBank/DDBJ whole genome shotgun (WGS) entry which is preliminary data.</text>
</comment>
<keyword evidence="1" id="KW-0677">Repeat</keyword>
<evidence type="ECO:0000256" key="2">
    <source>
        <dbReference type="PROSITE-ProRule" id="PRU00235"/>
    </source>
</evidence>